<dbReference type="Proteomes" id="UP000887566">
    <property type="component" value="Unplaced"/>
</dbReference>
<keyword evidence="1" id="KW-0732">Signal</keyword>
<dbReference type="AlphaFoldDB" id="A0A914X5Z4"/>
<organism evidence="2 3">
    <name type="scientific">Plectus sambesii</name>
    <dbReference type="NCBI Taxonomy" id="2011161"/>
    <lineage>
        <taxon>Eukaryota</taxon>
        <taxon>Metazoa</taxon>
        <taxon>Ecdysozoa</taxon>
        <taxon>Nematoda</taxon>
        <taxon>Chromadorea</taxon>
        <taxon>Plectida</taxon>
        <taxon>Plectina</taxon>
        <taxon>Plectoidea</taxon>
        <taxon>Plectidae</taxon>
        <taxon>Plectus</taxon>
    </lineage>
</organism>
<evidence type="ECO:0000256" key="1">
    <source>
        <dbReference type="SAM" id="SignalP"/>
    </source>
</evidence>
<keyword evidence="2" id="KW-1185">Reference proteome</keyword>
<sequence length="92" mass="9958">MNAALLIGVFCVTVLVVATANGAEIRAKRNATEDAIMAESDVMNRQRRGDISVMCTIKCTAYWTCRAKNGLIFGSCDYPSGCQCACPAWQKC</sequence>
<dbReference type="WBParaSite" id="PSAMB.scaffold6558size9243.g28700.t1">
    <property type="protein sequence ID" value="PSAMB.scaffold6558size9243.g28700.t1"/>
    <property type="gene ID" value="PSAMB.scaffold6558size9243.g28700"/>
</dbReference>
<evidence type="ECO:0000313" key="2">
    <source>
        <dbReference type="Proteomes" id="UP000887566"/>
    </source>
</evidence>
<name>A0A914X5Z4_9BILA</name>
<protein>
    <submittedName>
        <fullName evidence="3">Uncharacterized protein</fullName>
    </submittedName>
</protein>
<accession>A0A914X5Z4</accession>
<feature type="signal peptide" evidence="1">
    <location>
        <begin position="1"/>
        <end position="22"/>
    </location>
</feature>
<reference evidence="3" key="1">
    <citation type="submission" date="2022-11" db="UniProtKB">
        <authorList>
            <consortium name="WormBaseParasite"/>
        </authorList>
    </citation>
    <scope>IDENTIFICATION</scope>
</reference>
<feature type="chain" id="PRO_5037793309" evidence="1">
    <location>
        <begin position="23"/>
        <end position="92"/>
    </location>
</feature>
<proteinExistence type="predicted"/>
<evidence type="ECO:0000313" key="3">
    <source>
        <dbReference type="WBParaSite" id="PSAMB.scaffold6558size9243.g28700.t1"/>
    </source>
</evidence>